<dbReference type="Pfam" id="PF14541">
    <property type="entry name" value="TAXi_C"/>
    <property type="match status" value="1"/>
</dbReference>
<dbReference type="InterPro" id="IPR034161">
    <property type="entry name" value="Pepsin-like_plant"/>
</dbReference>
<dbReference type="FunFam" id="2.40.70.10:FF:000030">
    <property type="entry name" value="Eukaryotic aspartyl protease family protein"/>
    <property type="match status" value="1"/>
</dbReference>
<keyword evidence="3 7" id="KW-0064">Aspartyl protease</keyword>
<dbReference type="FunFam" id="2.40.70.10:FF:000025">
    <property type="entry name" value="Aspartyl protease family protein"/>
    <property type="match status" value="1"/>
</dbReference>
<dbReference type="PROSITE" id="PS51767">
    <property type="entry name" value="PEPTIDASE_A1"/>
    <property type="match status" value="1"/>
</dbReference>
<gene>
    <name evidence="11" type="ORF">OIU84_005895</name>
</gene>
<keyword evidence="9" id="KW-0812">Transmembrane</keyword>
<dbReference type="PANTHER" id="PTHR13683">
    <property type="entry name" value="ASPARTYL PROTEASES"/>
    <property type="match status" value="1"/>
</dbReference>
<evidence type="ECO:0000256" key="2">
    <source>
        <dbReference type="ARBA" id="ARBA00022670"/>
    </source>
</evidence>
<evidence type="ECO:0000313" key="11">
    <source>
        <dbReference type="EMBL" id="KAJ6412966.1"/>
    </source>
</evidence>
<evidence type="ECO:0000256" key="8">
    <source>
        <dbReference type="SAM" id="MobiDB-lite"/>
    </source>
</evidence>
<dbReference type="InterPro" id="IPR033121">
    <property type="entry name" value="PEPTIDASE_A1"/>
</dbReference>
<dbReference type="InterPro" id="IPR001461">
    <property type="entry name" value="Aspartic_peptidase_A1"/>
</dbReference>
<protein>
    <recommendedName>
        <fullName evidence="10">Peptidase A1 domain-containing protein</fullName>
    </recommendedName>
</protein>
<keyword evidence="9" id="KW-1133">Transmembrane helix</keyword>
<dbReference type="Pfam" id="PF14543">
    <property type="entry name" value="TAXi_N"/>
    <property type="match status" value="1"/>
</dbReference>
<feature type="transmembrane region" description="Helical" evidence="9">
    <location>
        <begin position="594"/>
        <end position="620"/>
    </location>
</feature>
<feature type="active site" evidence="6">
    <location>
        <position position="110"/>
    </location>
</feature>
<comment type="caution">
    <text evidence="11">The sequence shown here is derived from an EMBL/GenBank/DDBJ whole genome shotgun (WGS) entry which is preliminary data.</text>
</comment>
<evidence type="ECO:0000256" key="4">
    <source>
        <dbReference type="ARBA" id="ARBA00022801"/>
    </source>
</evidence>
<feature type="active site" evidence="6">
    <location>
        <position position="306"/>
    </location>
</feature>
<keyword evidence="9" id="KW-0472">Membrane</keyword>
<dbReference type="InterPro" id="IPR021109">
    <property type="entry name" value="Peptidase_aspartic_dom_sf"/>
</dbReference>
<comment type="similarity">
    <text evidence="1 7">Belongs to the peptidase A1 family.</text>
</comment>
<dbReference type="PANTHER" id="PTHR13683:SF817">
    <property type="entry name" value="OS07G0592200 PROTEIN"/>
    <property type="match status" value="1"/>
</dbReference>
<feature type="domain" description="Peptidase A1" evidence="10">
    <location>
        <begin position="92"/>
        <end position="430"/>
    </location>
</feature>
<accession>A0AAD6JX43</accession>
<dbReference type="CDD" id="cd05476">
    <property type="entry name" value="pepsin_A_like_plant"/>
    <property type="match status" value="1"/>
</dbReference>
<feature type="region of interest" description="Disordered" evidence="8">
    <location>
        <begin position="449"/>
        <end position="475"/>
    </location>
</feature>
<dbReference type="EMBL" id="JAPFFJ010000013">
    <property type="protein sequence ID" value="KAJ6412966.1"/>
    <property type="molecule type" value="Genomic_DNA"/>
</dbReference>
<dbReference type="PRINTS" id="PR00792">
    <property type="entry name" value="PEPSIN"/>
</dbReference>
<keyword evidence="4 7" id="KW-0378">Hydrolase</keyword>
<dbReference type="InterPro" id="IPR032799">
    <property type="entry name" value="TAXi_C"/>
</dbReference>
<dbReference type="SUPFAM" id="SSF50630">
    <property type="entry name" value="Acid proteases"/>
    <property type="match status" value="1"/>
</dbReference>
<dbReference type="Gene3D" id="2.40.70.10">
    <property type="entry name" value="Acid Proteases"/>
    <property type="match status" value="2"/>
</dbReference>
<evidence type="ECO:0000256" key="1">
    <source>
        <dbReference type="ARBA" id="ARBA00007447"/>
    </source>
</evidence>
<evidence type="ECO:0000256" key="5">
    <source>
        <dbReference type="ARBA" id="ARBA00023180"/>
    </source>
</evidence>
<evidence type="ECO:0000256" key="7">
    <source>
        <dbReference type="RuleBase" id="RU000454"/>
    </source>
</evidence>
<name>A0AAD6JX43_9ROSI</name>
<dbReference type="AlphaFoldDB" id="A0AAD6JX43"/>
<evidence type="ECO:0000313" key="12">
    <source>
        <dbReference type="Proteomes" id="UP001162972"/>
    </source>
</evidence>
<keyword evidence="12" id="KW-1185">Reference proteome</keyword>
<dbReference type="PROSITE" id="PS00141">
    <property type="entry name" value="ASP_PROTEASE"/>
    <property type="match status" value="1"/>
</dbReference>
<evidence type="ECO:0000256" key="9">
    <source>
        <dbReference type="SAM" id="Phobius"/>
    </source>
</evidence>
<dbReference type="GO" id="GO:0004190">
    <property type="term" value="F:aspartic-type endopeptidase activity"/>
    <property type="evidence" value="ECO:0007669"/>
    <property type="project" value="UniProtKB-KW"/>
</dbReference>
<dbReference type="InterPro" id="IPR032861">
    <property type="entry name" value="TAXi_N"/>
</dbReference>
<evidence type="ECO:0000256" key="6">
    <source>
        <dbReference type="PIRSR" id="PIRSR601461-1"/>
    </source>
</evidence>
<proteinExistence type="inferred from homology"/>
<evidence type="ECO:0000256" key="3">
    <source>
        <dbReference type="ARBA" id="ARBA00022750"/>
    </source>
</evidence>
<keyword evidence="2 7" id="KW-0645">Protease</keyword>
<reference evidence="11 12" key="1">
    <citation type="journal article" date="2023" name="Int. J. Mol. Sci.">
        <title>De Novo Assembly and Annotation of 11 Diverse Shrub Willow (Salix) Genomes Reveals Novel Gene Organization in Sex-Linked Regions.</title>
        <authorList>
            <person name="Hyden B."/>
            <person name="Feng K."/>
            <person name="Yates T.B."/>
            <person name="Jawdy S."/>
            <person name="Cereghino C."/>
            <person name="Smart L.B."/>
            <person name="Muchero W."/>
        </authorList>
    </citation>
    <scope>NUCLEOTIDE SEQUENCE [LARGE SCALE GENOMIC DNA]</scope>
    <source>
        <tissue evidence="11">Shoot tip</tissue>
    </source>
</reference>
<dbReference type="GO" id="GO:0006508">
    <property type="term" value="P:proteolysis"/>
    <property type="evidence" value="ECO:0007669"/>
    <property type="project" value="UniProtKB-KW"/>
</dbReference>
<organism evidence="11 12">
    <name type="scientific">Salix udensis</name>
    <dbReference type="NCBI Taxonomy" id="889485"/>
    <lineage>
        <taxon>Eukaryota</taxon>
        <taxon>Viridiplantae</taxon>
        <taxon>Streptophyta</taxon>
        <taxon>Embryophyta</taxon>
        <taxon>Tracheophyta</taxon>
        <taxon>Spermatophyta</taxon>
        <taxon>Magnoliopsida</taxon>
        <taxon>eudicotyledons</taxon>
        <taxon>Gunneridae</taxon>
        <taxon>Pentapetalae</taxon>
        <taxon>rosids</taxon>
        <taxon>fabids</taxon>
        <taxon>Malpighiales</taxon>
        <taxon>Salicaceae</taxon>
        <taxon>Saliceae</taxon>
        <taxon>Salix</taxon>
    </lineage>
</organism>
<keyword evidence="5" id="KW-0325">Glycoprotein</keyword>
<evidence type="ECO:0000259" key="10">
    <source>
        <dbReference type="PROSITE" id="PS51767"/>
    </source>
</evidence>
<dbReference type="Proteomes" id="UP001162972">
    <property type="component" value="Chromosome 5"/>
</dbReference>
<sequence length="645" mass="71419">MARLIQFTILFIQFFYYYYNYIPTTAHGVSSNGTSFLLDSSRSAMILPLFLSPPSPCTKFSNTRRLLQRSNANALPNAHMRLHDDLLINGYYTTRLWIGTPPQRFALIVDTGSSVTYVPCSSCEQCGRHQDPKFQPDLSSTYQPVKCSIDCNCDDEKEQCVYERQYAEMSTSSGVLGEDIISFGNLSALAPQRIVFGCENMETGDLYSQHADGIMGLGRGDLSIVDHLVDKGVINDSFSLCYGGMGIGGGAMVLGGISPPSDMVFSQSDPVRSPYYNIDLKEIHVAGKPLPLNPTVFDGKHGTILDSGTTYAYLPEAAFVSFKDAIMKELHSLKPIRGPDPNYNDICFSGAGSDISQQSSTFPAVEMVFGNGQKLLLSPENYLFRHSKVHGAYCLGIFQNGKDPTTLLGGIVVRNTLVFYDRENSKIGFWKTNCSELWERLHVDGAPPLAPSSSYGNNSSTEMPPSMAPTDQQHYGLPDEKKIGQITFEMMLNVNYSDLKLHISELAEFIAQELGINSSQVHMLNSMEKGNASYIEWDVVPSGSADCISNITAISIIARVAEYHMQLPDTFGSYHLINWEIKAAAKRTWWQQHFLLVVLACVCAVAFIFGSLAFGIWFTWGHRQQALNPYKPVDAVVPEQELQPL</sequence>
<feature type="compositionally biased region" description="Polar residues" evidence="8">
    <location>
        <begin position="451"/>
        <end position="473"/>
    </location>
</feature>
<dbReference type="InterPro" id="IPR001969">
    <property type="entry name" value="Aspartic_peptidase_AS"/>
</dbReference>